<dbReference type="Gene3D" id="3.30.1780.10">
    <property type="entry name" value="ornithine cyclodeaminase, domain 1"/>
    <property type="match status" value="1"/>
</dbReference>
<evidence type="ECO:0000256" key="1">
    <source>
        <dbReference type="ARBA" id="ARBA00008903"/>
    </source>
</evidence>
<dbReference type="Proteomes" id="UP000078272">
    <property type="component" value="Unassembled WGS sequence"/>
</dbReference>
<accession>A0A175RAT3</accession>
<gene>
    <name evidence="2" type="ORF">NS226_04970</name>
</gene>
<dbReference type="Gene3D" id="3.40.50.720">
    <property type="entry name" value="NAD(P)-binding Rossmann-like Domain"/>
    <property type="match status" value="1"/>
</dbReference>
<dbReference type="SUPFAM" id="SSF51735">
    <property type="entry name" value="NAD(P)-binding Rossmann-fold domains"/>
    <property type="match status" value="1"/>
</dbReference>
<evidence type="ECO:0000313" key="2">
    <source>
        <dbReference type="EMBL" id="KTQ97295.1"/>
    </source>
</evidence>
<comment type="similarity">
    <text evidence="1">Belongs to the ornithine cyclodeaminase/mu-crystallin family.</text>
</comment>
<dbReference type="PIRSF" id="PIRSF001439">
    <property type="entry name" value="CryM"/>
    <property type="match status" value="1"/>
</dbReference>
<dbReference type="OrthoDB" id="9809203at2"/>
<dbReference type="STRING" id="401562.NS365_11110"/>
<dbReference type="Pfam" id="PF02423">
    <property type="entry name" value="OCD_Mu_crystall"/>
    <property type="match status" value="1"/>
</dbReference>
<sequence length="306" mass="32418">MKLVTEEQSARLATHELAYRAVREALIAAVDPQTASFPVVLGHSFDPSNRFTVKSGAAPGIVGLKIGSYWPGNPERGLPRHSSTIILIDEAIGRIKAVVEGGQLNAYRTAAADAVATDTLARKDAEVLALFGTGHQARYEAAAVARVRALREVLVVGRSIASTEAMVADLRALGLPARPSEAEDACRAADIIVAATTAREPLFEADWVKPGTHISSMGSDATGKQELPPALFERARLFCDLCEQSRRIGEFQHAGPEARIEAIGSVLLGAVPGRTSESEITIFDSSGIAVQDLFIARAILAEVGSD</sequence>
<dbReference type="RefSeq" id="WP_058634044.1">
    <property type="nucleotide sequence ID" value="NZ_LDPZ01000010.1"/>
</dbReference>
<protein>
    <submittedName>
        <fullName evidence="2">Ornithine cyclodeaminase</fullName>
    </submittedName>
</protein>
<dbReference type="InterPro" id="IPR036291">
    <property type="entry name" value="NAD(P)-bd_dom_sf"/>
</dbReference>
<comment type="caution">
    <text evidence="2">The sequence shown here is derived from an EMBL/GenBank/DDBJ whole genome shotgun (WGS) entry which is preliminary data.</text>
</comment>
<dbReference type="InterPro" id="IPR003462">
    <property type="entry name" value="ODC_Mu_crystall"/>
</dbReference>
<proteinExistence type="inferred from homology"/>
<dbReference type="PANTHER" id="PTHR13812:SF19">
    <property type="entry name" value="KETIMINE REDUCTASE MU-CRYSTALLIN"/>
    <property type="match status" value="1"/>
</dbReference>
<dbReference type="PANTHER" id="PTHR13812">
    <property type="entry name" value="KETIMINE REDUCTASE MU-CRYSTALLIN"/>
    <property type="match status" value="1"/>
</dbReference>
<evidence type="ECO:0000313" key="3">
    <source>
        <dbReference type="Proteomes" id="UP000078272"/>
    </source>
</evidence>
<dbReference type="InterPro" id="IPR023401">
    <property type="entry name" value="ODC_N"/>
</dbReference>
<dbReference type="PATRIC" id="fig|401562.3.peg.212"/>
<dbReference type="GO" id="GO:0005737">
    <property type="term" value="C:cytoplasm"/>
    <property type="evidence" value="ECO:0007669"/>
    <property type="project" value="TreeGrafter"/>
</dbReference>
<organism evidence="2 3">
    <name type="scientific">Aureimonas ureilytica</name>
    <dbReference type="NCBI Taxonomy" id="401562"/>
    <lineage>
        <taxon>Bacteria</taxon>
        <taxon>Pseudomonadati</taxon>
        <taxon>Pseudomonadota</taxon>
        <taxon>Alphaproteobacteria</taxon>
        <taxon>Hyphomicrobiales</taxon>
        <taxon>Aurantimonadaceae</taxon>
        <taxon>Aureimonas</taxon>
    </lineage>
</organism>
<dbReference type="EMBL" id="LDPZ01000010">
    <property type="protein sequence ID" value="KTQ97295.1"/>
    <property type="molecule type" value="Genomic_DNA"/>
</dbReference>
<reference evidence="2 3" key="1">
    <citation type="journal article" date="2016" name="Front. Microbiol.">
        <title>Genomic Resource of Rice Seed Associated Bacteria.</title>
        <authorList>
            <person name="Midha S."/>
            <person name="Bansal K."/>
            <person name="Sharma S."/>
            <person name="Kumar N."/>
            <person name="Patil P.P."/>
            <person name="Chaudhry V."/>
            <person name="Patil P.B."/>
        </authorList>
    </citation>
    <scope>NUCLEOTIDE SEQUENCE [LARGE SCALE GENOMIC DNA]</scope>
    <source>
        <strain evidence="2 3">NS226</strain>
    </source>
</reference>
<name>A0A175RAT3_9HYPH</name>
<dbReference type="AlphaFoldDB" id="A0A175RAT3"/>